<evidence type="ECO:0000256" key="1">
    <source>
        <dbReference type="ARBA" id="ARBA00022729"/>
    </source>
</evidence>
<dbReference type="SMART" id="SM00062">
    <property type="entry name" value="PBPb"/>
    <property type="match status" value="1"/>
</dbReference>
<gene>
    <name evidence="3" type="ORF">COO92_11990</name>
</gene>
<keyword evidence="1" id="KW-0732">Signal</keyword>
<evidence type="ECO:0000313" key="4">
    <source>
        <dbReference type="Proteomes" id="UP000233332"/>
    </source>
</evidence>
<dbReference type="AlphaFoldDB" id="A0A2N3L6I6"/>
<feature type="domain" description="Solute-binding protein family 3/N-terminal" evidence="2">
    <location>
        <begin position="32"/>
        <end position="260"/>
    </location>
</feature>
<sequence>MTPHPRFTYACRLPAILLVTFCGIRTLSAKEVLVIATNDDYPPFILKDQKHSFLPDLFKQIGDQMGVTFEFRYLPWQRCAQAVQNHEAWGAIPYTRNEERDKIYDFSDPIYFSDAKFFAYDPKGEAPQISYQNLSDLDGWTIGGIQGYYYVPMFTDAGLDVDYVHSEEQNIKRLQLGRIDITPLPSPIGWYLINKLFPPDVAKNFYTLEKPLLSEASLHVMASKNYPDNANLLVRFNAALAKIKNNGTFAELINRHGLVLSF</sequence>
<dbReference type="InterPro" id="IPR001638">
    <property type="entry name" value="Solute-binding_3/MltF_N"/>
</dbReference>
<keyword evidence="4" id="KW-1185">Reference proteome</keyword>
<reference evidence="3 4" key="1">
    <citation type="submission" date="2017-09" db="EMBL/GenBank/DDBJ databases">
        <title>Biodiversity and function of Thalassospira species in the particle-attached aromatic-hydrocarbon-degrading consortia from the surface seawater of the China South Sea.</title>
        <authorList>
            <person name="Dong C."/>
            <person name="Lai Q."/>
            <person name="Shao Z."/>
        </authorList>
    </citation>
    <scope>NUCLEOTIDE SEQUENCE [LARGE SCALE GENOMIC DNA]</scope>
    <source>
        <strain evidence="3 4">139Z-12</strain>
    </source>
</reference>
<organism evidence="3 4">
    <name type="scientific">Thalassospira lohafexi</name>
    <dbReference type="NCBI Taxonomy" id="744227"/>
    <lineage>
        <taxon>Bacteria</taxon>
        <taxon>Pseudomonadati</taxon>
        <taxon>Pseudomonadota</taxon>
        <taxon>Alphaproteobacteria</taxon>
        <taxon>Rhodospirillales</taxon>
        <taxon>Thalassospiraceae</taxon>
        <taxon>Thalassospira</taxon>
    </lineage>
</organism>
<proteinExistence type="predicted"/>
<dbReference type="Gene3D" id="3.40.190.10">
    <property type="entry name" value="Periplasmic binding protein-like II"/>
    <property type="match status" value="2"/>
</dbReference>
<dbReference type="PANTHER" id="PTHR35936:SF25">
    <property type="entry name" value="ABC TRANSPORTER SUBSTRATE-BINDING PROTEIN"/>
    <property type="match status" value="1"/>
</dbReference>
<dbReference type="Proteomes" id="UP000233332">
    <property type="component" value="Unassembled WGS sequence"/>
</dbReference>
<comment type="caution">
    <text evidence="3">The sequence shown here is derived from an EMBL/GenBank/DDBJ whole genome shotgun (WGS) entry which is preliminary data.</text>
</comment>
<evidence type="ECO:0000313" key="3">
    <source>
        <dbReference type="EMBL" id="PKR58449.1"/>
    </source>
</evidence>
<name>A0A2N3L6I6_9PROT</name>
<evidence type="ECO:0000259" key="2">
    <source>
        <dbReference type="SMART" id="SM00062"/>
    </source>
</evidence>
<dbReference type="SUPFAM" id="SSF53850">
    <property type="entry name" value="Periplasmic binding protein-like II"/>
    <property type="match status" value="1"/>
</dbReference>
<protein>
    <submittedName>
        <fullName evidence="3">ABC transporter substrate-binding protein</fullName>
    </submittedName>
</protein>
<accession>A0A2N3L6I6</accession>
<dbReference type="Pfam" id="PF00497">
    <property type="entry name" value="SBP_bac_3"/>
    <property type="match status" value="1"/>
</dbReference>
<dbReference type="PANTHER" id="PTHR35936">
    <property type="entry name" value="MEMBRANE-BOUND LYTIC MUREIN TRANSGLYCOSYLASE F"/>
    <property type="match status" value="1"/>
</dbReference>
<dbReference type="EMBL" id="NXGX01000004">
    <property type="protein sequence ID" value="PKR58449.1"/>
    <property type="molecule type" value="Genomic_DNA"/>
</dbReference>